<protein>
    <submittedName>
        <fullName evidence="2">Uncharacterized protein</fullName>
    </submittedName>
</protein>
<feature type="region of interest" description="Disordered" evidence="1">
    <location>
        <begin position="356"/>
        <end position="377"/>
    </location>
</feature>
<dbReference type="OrthoDB" id="10591582at2759"/>
<feature type="region of interest" description="Disordered" evidence="1">
    <location>
        <begin position="297"/>
        <end position="316"/>
    </location>
</feature>
<gene>
    <name evidence="2" type="ORF">PVAND_006774</name>
</gene>
<feature type="compositionally biased region" description="Polar residues" evidence="1">
    <location>
        <begin position="297"/>
        <end position="315"/>
    </location>
</feature>
<name>A0A9J6C4Q8_POLVA</name>
<dbReference type="AlphaFoldDB" id="A0A9J6C4Q8"/>
<comment type="caution">
    <text evidence="2">The sequence shown here is derived from an EMBL/GenBank/DDBJ whole genome shotgun (WGS) entry which is preliminary data.</text>
</comment>
<evidence type="ECO:0000313" key="2">
    <source>
        <dbReference type="EMBL" id="KAG5676983.1"/>
    </source>
</evidence>
<evidence type="ECO:0000313" key="3">
    <source>
        <dbReference type="Proteomes" id="UP001107558"/>
    </source>
</evidence>
<accession>A0A9J6C4Q8</accession>
<sequence>MLDNDENINLSLDEYIRRRKIKDQFSLLEMRKKDKDEIDKDELDASLDKIARQIEIARSTTSNKFDRFNDDIKSESSDDEEEKLGNRLDSDITMTDLAVENSSIRFAQEIEKLEHPECCKFKEFKTIENELGVKVRPQQWRLLQENLDRPKGVPRLVALPLNDEERKFKNGRVNKNYKDKNRQNVKAGVFVEKGNFTYKLDANGNDDDCTESLVGIVRNKPNVKVITNNGRNYNNRENKNSYQPIVGTPPININMNWGSFFKGFANCVTAAQQAGNNTFQPLATSEPPATQKINISLNQSQDSNHSNVRNNNQPRNEVDLQLKVAANDLLDYLINKRDKERKEQELKNMQQQFLAFEVNDDSDQKNSRQSHSKYPFA</sequence>
<dbReference type="Proteomes" id="UP001107558">
    <property type="component" value="Chromosome 2"/>
</dbReference>
<organism evidence="2 3">
    <name type="scientific">Polypedilum vanderplanki</name>
    <name type="common">Sleeping chironomid midge</name>
    <dbReference type="NCBI Taxonomy" id="319348"/>
    <lineage>
        <taxon>Eukaryota</taxon>
        <taxon>Metazoa</taxon>
        <taxon>Ecdysozoa</taxon>
        <taxon>Arthropoda</taxon>
        <taxon>Hexapoda</taxon>
        <taxon>Insecta</taxon>
        <taxon>Pterygota</taxon>
        <taxon>Neoptera</taxon>
        <taxon>Endopterygota</taxon>
        <taxon>Diptera</taxon>
        <taxon>Nematocera</taxon>
        <taxon>Chironomoidea</taxon>
        <taxon>Chironomidae</taxon>
        <taxon>Chironominae</taxon>
        <taxon>Polypedilum</taxon>
        <taxon>Polypedilum</taxon>
    </lineage>
</organism>
<dbReference type="EMBL" id="JADBJN010000002">
    <property type="protein sequence ID" value="KAG5676983.1"/>
    <property type="molecule type" value="Genomic_DNA"/>
</dbReference>
<evidence type="ECO:0000256" key="1">
    <source>
        <dbReference type="SAM" id="MobiDB-lite"/>
    </source>
</evidence>
<proteinExistence type="predicted"/>
<keyword evidence="3" id="KW-1185">Reference proteome</keyword>
<reference evidence="2" key="1">
    <citation type="submission" date="2021-03" db="EMBL/GenBank/DDBJ databases">
        <title>Chromosome level genome of the anhydrobiotic midge Polypedilum vanderplanki.</title>
        <authorList>
            <person name="Yoshida Y."/>
            <person name="Kikawada T."/>
            <person name="Gusev O."/>
        </authorList>
    </citation>
    <scope>NUCLEOTIDE SEQUENCE</scope>
    <source>
        <strain evidence="2">NIAS01</strain>
        <tissue evidence="2">Whole body or cell culture</tissue>
    </source>
</reference>